<evidence type="ECO:0000256" key="8">
    <source>
        <dbReference type="ARBA" id="ARBA00023211"/>
    </source>
</evidence>
<dbReference type="GeneID" id="54287121"/>
<evidence type="ECO:0000256" key="5">
    <source>
        <dbReference type="ARBA" id="ARBA00022723"/>
    </source>
</evidence>
<feature type="region of interest" description="Disordered" evidence="9">
    <location>
        <begin position="256"/>
        <end position="275"/>
    </location>
</feature>
<dbReference type="AlphaFoldDB" id="A0A6A5X607"/>
<dbReference type="Gene3D" id="3.90.79.10">
    <property type="entry name" value="Nucleoside Triphosphate Pyrophosphohydrolase"/>
    <property type="match status" value="1"/>
</dbReference>
<dbReference type="PROSITE" id="PS51462">
    <property type="entry name" value="NUDIX"/>
    <property type="match status" value="1"/>
</dbReference>
<dbReference type="FunFam" id="1.10.10.1050:FF:000003">
    <property type="entry name" value="Decapping enzyme Dcp2, putative"/>
    <property type="match status" value="1"/>
</dbReference>
<dbReference type="FunFam" id="3.90.79.10:FF:000003">
    <property type="entry name" value="M7GpppN-mRNA hydrolase isoform 2"/>
    <property type="match status" value="1"/>
</dbReference>
<feature type="compositionally biased region" description="Low complexity" evidence="9">
    <location>
        <begin position="571"/>
        <end position="582"/>
    </location>
</feature>
<dbReference type="InterPro" id="IPR036189">
    <property type="entry name" value="DCP2_BoxA_sf"/>
</dbReference>
<dbReference type="GO" id="GO:0003723">
    <property type="term" value="F:RNA binding"/>
    <property type="evidence" value="ECO:0007669"/>
    <property type="project" value="UniProtKB-KW"/>
</dbReference>
<feature type="compositionally biased region" description="Polar residues" evidence="9">
    <location>
        <begin position="714"/>
        <end position="725"/>
    </location>
</feature>
<dbReference type="GO" id="GO:0030145">
    <property type="term" value="F:manganese ion binding"/>
    <property type="evidence" value="ECO:0007669"/>
    <property type="project" value="InterPro"/>
</dbReference>
<dbReference type="Proteomes" id="UP000799778">
    <property type="component" value="Unassembled WGS sequence"/>
</dbReference>
<evidence type="ECO:0000256" key="1">
    <source>
        <dbReference type="ARBA" id="ARBA00001936"/>
    </source>
</evidence>
<dbReference type="InterPro" id="IPR000086">
    <property type="entry name" value="NUDIX_hydrolase_dom"/>
</dbReference>
<dbReference type="InterPro" id="IPR044099">
    <property type="entry name" value="Dcp2_NUDIX"/>
</dbReference>
<protein>
    <recommendedName>
        <fullName evidence="10">Nudix hydrolase domain-containing protein</fullName>
    </recommendedName>
</protein>
<feature type="compositionally biased region" description="Polar residues" evidence="9">
    <location>
        <begin position="761"/>
        <end position="775"/>
    </location>
</feature>
<keyword evidence="8" id="KW-0464">Manganese</keyword>
<evidence type="ECO:0000259" key="10">
    <source>
        <dbReference type="PROSITE" id="PS51462"/>
    </source>
</evidence>
<feature type="region of interest" description="Disordered" evidence="9">
    <location>
        <begin position="382"/>
        <end position="519"/>
    </location>
</feature>
<keyword evidence="6" id="KW-0378">Hydrolase</keyword>
<feature type="compositionally biased region" description="Low complexity" evidence="9">
    <location>
        <begin position="926"/>
        <end position="940"/>
    </location>
</feature>
<dbReference type="SUPFAM" id="SSF55811">
    <property type="entry name" value="Nudix"/>
    <property type="match status" value="1"/>
</dbReference>
<dbReference type="PROSITE" id="PS00893">
    <property type="entry name" value="NUDIX_BOX"/>
    <property type="match status" value="1"/>
</dbReference>
<dbReference type="OrthoDB" id="18996at2759"/>
<reference evidence="11" key="1">
    <citation type="journal article" date="2020" name="Stud. Mycol.">
        <title>101 Dothideomycetes genomes: a test case for predicting lifestyles and emergence of pathogens.</title>
        <authorList>
            <person name="Haridas S."/>
            <person name="Albert R."/>
            <person name="Binder M."/>
            <person name="Bloem J."/>
            <person name="Labutti K."/>
            <person name="Salamov A."/>
            <person name="Andreopoulos B."/>
            <person name="Baker S."/>
            <person name="Barry K."/>
            <person name="Bills G."/>
            <person name="Bluhm B."/>
            <person name="Cannon C."/>
            <person name="Castanera R."/>
            <person name="Culley D."/>
            <person name="Daum C."/>
            <person name="Ezra D."/>
            <person name="Gonzalez J."/>
            <person name="Henrissat B."/>
            <person name="Kuo A."/>
            <person name="Liang C."/>
            <person name="Lipzen A."/>
            <person name="Lutzoni F."/>
            <person name="Magnuson J."/>
            <person name="Mondo S."/>
            <person name="Nolan M."/>
            <person name="Ohm R."/>
            <person name="Pangilinan J."/>
            <person name="Park H.-J."/>
            <person name="Ramirez L."/>
            <person name="Alfaro M."/>
            <person name="Sun H."/>
            <person name="Tritt A."/>
            <person name="Yoshinaga Y."/>
            <person name="Zwiers L.-H."/>
            <person name="Turgeon B."/>
            <person name="Goodwin S."/>
            <person name="Spatafora J."/>
            <person name="Crous P."/>
            <person name="Grigoriev I."/>
        </authorList>
    </citation>
    <scope>NUCLEOTIDE SEQUENCE</scope>
    <source>
        <strain evidence="11">CBS 175.79</strain>
    </source>
</reference>
<dbReference type="RefSeq" id="XP_033376722.1">
    <property type="nucleotide sequence ID" value="XM_033529724.1"/>
</dbReference>
<dbReference type="SMART" id="SM01125">
    <property type="entry name" value="DCP2"/>
    <property type="match status" value="1"/>
</dbReference>
<dbReference type="EMBL" id="ML978084">
    <property type="protein sequence ID" value="KAF2008383.1"/>
    <property type="molecule type" value="Genomic_DNA"/>
</dbReference>
<gene>
    <name evidence="11" type="ORF">BU24DRAFT_429404</name>
</gene>
<keyword evidence="12" id="KW-1185">Reference proteome</keyword>
<evidence type="ECO:0000256" key="6">
    <source>
        <dbReference type="ARBA" id="ARBA00022801"/>
    </source>
</evidence>
<dbReference type="CDD" id="cd03672">
    <property type="entry name" value="NUDIX_Dcp2p_Nudt20"/>
    <property type="match status" value="1"/>
</dbReference>
<dbReference type="Gene3D" id="1.10.10.1050">
    <property type="entry name" value="Dcp2, box A domain"/>
    <property type="match status" value="1"/>
</dbReference>
<comment type="similarity">
    <text evidence="3">Belongs to the Nudix hydrolase family. DCP2 subfamily.</text>
</comment>
<accession>A0A6A5X607</accession>
<evidence type="ECO:0000256" key="3">
    <source>
        <dbReference type="ARBA" id="ARBA00005279"/>
    </source>
</evidence>
<feature type="compositionally biased region" description="Low complexity" evidence="9">
    <location>
        <begin position="963"/>
        <end position="974"/>
    </location>
</feature>
<dbReference type="GO" id="GO:0000184">
    <property type="term" value="P:nuclear-transcribed mRNA catabolic process, nonsense-mediated decay"/>
    <property type="evidence" value="ECO:0007669"/>
    <property type="project" value="InterPro"/>
</dbReference>
<dbReference type="PANTHER" id="PTHR23114:SF17">
    <property type="entry name" value="M7GPPPN-MRNA HYDROLASE"/>
    <property type="match status" value="1"/>
</dbReference>
<keyword evidence="7" id="KW-0694">RNA-binding</keyword>
<feature type="region of interest" description="Disordered" evidence="9">
    <location>
        <begin position="536"/>
        <end position="610"/>
    </location>
</feature>
<feature type="domain" description="Nudix hydrolase" evidence="10">
    <location>
        <begin position="100"/>
        <end position="234"/>
    </location>
</feature>
<feature type="region of interest" description="Disordered" evidence="9">
    <location>
        <begin position="643"/>
        <end position="665"/>
    </location>
</feature>
<comment type="cofactor">
    <cofactor evidence="1">
        <name>Mn(2+)</name>
        <dbReference type="ChEBI" id="CHEBI:29035"/>
    </cofactor>
</comment>
<keyword evidence="4" id="KW-0963">Cytoplasm</keyword>
<feature type="region of interest" description="Disordered" evidence="9">
    <location>
        <begin position="848"/>
        <end position="977"/>
    </location>
</feature>
<dbReference type="Pfam" id="PF05026">
    <property type="entry name" value="DCP2"/>
    <property type="match status" value="1"/>
</dbReference>
<dbReference type="PANTHER" id="PTHR23114">
    <property type="entry name" value="M7GPPPN-MRNA HYDROLASE"/>
    <property type="match status" value="1"/>
</dbReference>
<evidence type="ECO:0000313" key="12">
    <source>
        <dbReference type="Proteomes" id="UP000799778"/>
    </source>
</evidence>
<evidence type="ECO:0000256" key="7">
    <source>
        <dbReference type="ARBA" id="ARBA00022884"/>
    </source>
</evidence>
<evidence type="ECO:0000313" key="11">
    <source>
        <dbReference type="EMBL" id="KAF2008383.1"/>
    </source>
</evidence>
<dbReference type="InterPro" id="IPR020084">
    <property type="entry name" value="NUDIX_hydrolase_CS"/>
</dbReference>
<feature type="compositionally biased region" description="Low complexity" evidence="9">
    <location>
        <begin position="796"/>
        <end position="805"/>
    </location>
</feature>
<feature type="compositionally biased region" description="Polar residues" evidence="9">
    <location>
        <begin position="874"/>
        <end position="888"/>
    </location>
</feature>
<feature type="region of interest" description="Disordered" evidence="9">
    <location>
        <begin position="677"/>
        <end position="830"/>
    </location>
</feature>
<organism evidence="11 12">
    <name type="scientific">Aaosphaeria arxii CBS 175.79</name>
    <dbReference type="NCBI Taxonomy" id="1450172"/>
    <lineage>
        <taxon>Eukaryota</taxon>
        <taxon>Fungi</taxon>
        <taxon>Dikarya</taxon>
        <taxon>Ascomycota</taxon>
        <taxon>Pezizomycotina</taxon>
        <taxon>Dothideomycetes</taxon>
        <taxon>Pleosporomycetidae</taxon>
        <taxon>Pleosporales</taxon>
        <taxon>Pleosporales incertae sedis</taxon>
        <taxon>Aaosphaeria</taxon>
    </lineage>
</organism>
<evidence type="ECO:0000256" key="4">
    <source>
        <dbReference type="ARBA" id="ARBA00022490"/>
    </source>
</evidence>
<dbReference type="Pfam" id="PF00293">
    <property type="entry name" value="NUDIX"/>
    <property type="match status" value="1"/>
</dbReference>
<comment type="subcellular location">
    <subcellularLocation>
        <location evidence="2">Cytoplasm</location>
    </subcellularLocation>
</comment>
<proteinExistence type="inferred from homology"/>
<feature type="compositionally biased region" description="Pro residues" evidence="9">
    <location>
        <begin position="462"/>
        <end position="475"/>
    </location>
</feature>
<dbReference type="SUPFAM" id="SSF140586">
    <property type="entry name" value="Dcp2 domain-like"/>
    <property type="match status" value="1"/>
</dbReference>
<dbReference type="GO" id="GO:0140933">
    <property type="term" value="F:5'-(N(7)-methylguanosine 5'-triphospho)-[mRNA] hydrolase activity"/>
    <property type="evidence" value="ECO:0007669"/>
    <property type="project" value="InterPro"/>
</dbReference>
<feature type="compositionally biased region" description="Polar residues" evidence="9">
    <location>
        <begin position="492"/>
        <end position="510"/>
    </location>
</feature>
<name>A0A6A5X607_9PLEO</name>
<feature type="compositionally biased region" description="Low complexity" evidence="9">
    <location>
        <begin position="593"/>
        <end position="602"/>
    </location>
</feature>
<sequence length="1013" mass="109415">MTDIDTGTSKMQLVDWLDDLCARFIINLPHEELLSVERICFQIEEAQWFYEDFLRPLDPSLPSMNLRRFALLMFQHCPLSAAYPQSLHEQAYDNFLAYKTRVPVRGAIMLNSDMTHAVLVKGWKKGAKWSFPRGKINKEEADLDCAVREVYEETGYELKEAGLVGPEDQMKKIVVSMREQEMMLYVFRGVPMDTYFEPRTRKEISKIDWYKLTDLPTLKRNKHAQQGNAQEGIKDNHFYMVAPFLGPLKAWIKQQHRLDKQKAKSGPGAQHLAPPVPAAATDTELEGDLGETTADEAAVPEDNLAGLLAKLGGRGHRASDALPEVSDQVGEQVTVDPAAELKRLLSVGAGSGLLVQSPPVEAPTQSNPLLAMLHGNSNPVAQQQPPMTPFDQFITPIHPQSPHGQRHPRQPHLDQMAPPPPYPLNSHQSAPPFRGPQHVHMPHQPHRESQAPQVPFRGQFVAPPPSLPDNPPYPVGNPNVQQLFGQQPPRPYQQTGDPQFAHASQSSNHQGPRIPQATDLPAPKLTAHALGLLNSFKSQEKPHPPPHLPPSIVHEAPQTQHQPPVLHHQDSISSPPHILSHPYAPSPPPFQSSPPSSTFQPVQPKPRSAHQDSLLNLFRSPSLTAATPEPPKTDEALVELSAMPTTPGHPALPAEPQHKGPPAPISAHQANLLAAFGQKPNHPGVTTATVSGPVNVPDFETMKRNTHLNDANGHGQSRGPSPNQRKSAEQRQFIPQQILKRNDTVVSRESPSELGPPSKHASPSTSNVSTPQATTFKPHILRRPQPSTSPAPPSNPNSNPLLALLGQHASPQPAPAQLAKTPPVPAGQLVNDRRNVLPTDQKSALLSLFGQPPRVTASPKPISTIPVPPFGVSNPPSSITSLSANSPLPGSPGPAGKSAQPPTPKNLMSGVISPVSPLPGQGSQMNSPANAASRSRISSIGEPGPTNIVVPPAQSNNHLIEEGGLTSSGPPGLSDRLGAINLDKGKVRATSPSATDKSFLLGFLENVAKGSGR</sequence>
<dbReference type="InterPro" id="IPR007722">
    <property type="entry name" value="DCP2_BoxA"/>
</dbReference>
<dbReference type="InterPro" id="IPR015797">
    <property type="entry name" value="NUDIX_hydrolase-like_dom_sf"/>
</dbReference>
<evidence type="ECO:0000256" key="2">
    <source>
        <dbReference type="ARBA" id="ARBA00004496"/>
    </source>
</evidence>
<keyword evidence="5" id="KW-0479">Metal-binding</keyword>
<evidence type="ECO:0000256" key="9">
    <source>
        <dbReference type="SAM" id="MobiDB-lite"/>
    </source>
</evidence>
<dbReference type="GO" id="GO:0000932">
    <property type="term" value="C:P-body"/>
    <property type="evidence" value="ECO:0007669"/>
    <property type="project" value="TreeGrafter"/>
</dbReference>
<dbReference type="GO" id="GO:0000290">
    <property type="term" value="P:deadenylation-dependent decapping of nuclear-transcribed mRNA"/>
    <property type="evidence" value="ECO:0007669"/>
    <property type="project" value="InterPro"/>
</dbReference>